<dbReference type="Pfam" id="PF23344">
    <property type="entry name" value="ZP-N"/>
    <property type="match status" value="1"/>
</dbReference>
<dbReference type="InterPro" id="IPR001507">
    <property type="entry name" value="ZP_dom"/>
</dbReference>
<feature type="domain" description="ZP" evidence="5">
    <location>
        <begin position="1"/>
        <end position="284"/>
    </location>
</feature>
<dbReference type="Pfam" id="PF00100">
    <property type="entry name" value="Zona_pellucida"/>
    <property type="match status" value="1"/>
</dbReference>
<feature type="transmembrane region" description="Helical" evidence="4">
    <location>
        <begin position="293"/>
        <end position="313"/>
    </location>
</feature>
<dbReference type="InterPro" id="IPR048290">
    <property type="entry name" value="ZP_chr"/>
</dbReference>
<dbReference type="Gene3D" id="2.60.40.3210">
    <property type="entry name" value="Zona pellucida, ZP-N domain"/>
    <property type="match status" value="1"/>
</dbReference>
<evidence type="ECO:0000256" key="3">
    <source>
        <dbReference type="ARBA" id="ARBA00023180"/>
    </source>
</evidence>
<dbReference type="InterPro" id="IPR055356">
    <property type="entry name" value="ZP-N"/>
</dbReference>
<dbReference type="InterPro" id="IPR055355">
    <property type="entry name" value="ZP-C"/>
</dbReference>
<sequence length="328" mass="36315">MAQVILMAIEIPFQVITLNQLRQPPQPHRFPRDQTFPAMQTLSTHSFLFPCYRLEHPSHGEIQHAAVTSNGTHMISSIGLSQCGTTVTITKDNVEFENELKAQSTNSTANSLIDFGEDAYVIPVKCIYPRTETPMTSYVPLQQHVRFYEKRYGHFDVDIMQYDSDKFSSAIQNLGTPRKVALNSEIYVEVKLNDQFNNGLGIHIDKCIATPTSSPSDSTLYTLLTDGCPASQHVHLYNSPANKVRFGIRAFQFTSQTGAMVYIHCQTSMCQAGTPYCTSNCVTAGTPIRMSTIVASVSAFVAVVACVVAIVGWTRKTRTTSTKEQGLL</sequence>
<keyword evidence="4" id="KW-1133">Transmembrane helix</keyword>
<keyword evidence="2" id="KW-1015">Disulfide bond</keyword>
<keyword evidence="1" id="KW-0732">Signal</keyword>
<accession>A0AA89BXI8</accession>
<protein>
    <recommendedName>
        <fullName evidence="5">ZP domain-containing protein</fullName>
    </recommendedName>
</protein>
<keyword evidence="7" id="KW-1185">Reference proteome</keyword>
<evidence type="ECO:0000259" key="5">
    <source>
        <dbReference type="PROSITE" id="PS51034"/>
    </source>
</evidence>
<dbReference type="SMART" id="SM00241">
    <property type="entry name" value="ZP"/>
    <property type="match status" value="1"/>
</dbReference>
<dbReference type="PANTHER" id="PTHR14002">
    <property type="entry name" value="ENDOGLIN/TGF-BETA RECEPTOR TYPE III"/>
    <property type="match status" value="1"/>
</dbReference>
<gene>
    <name evidence="6" type="ORF">FSP39_017064</name>
</gene>
<evidence type="ECO:0000313" key="7">
    <source>
        <dbReference type="Proteomes" id="UP001186944"/>
    </source>
</evidence>
<name>A0AA89BXI8_PINIB</name>
<keyword evidence="3" id="KW-0325">Glycoprotein</keyword>
<keyword evidence="4" id="KW-0812">Transmembrane</keyword>
<dbReference type="Gene3D" id="2.60.40.4100">
    <property type="entry name" value="Zona pellucida, ZP-C domain"/>
    <property type="match status" value="1"/>
</dbReference>
<evidence type="ECO:0000256" key="2">
    <source>
        <dbReference type="ARBA" id="ARBA00023157"/>
    </source>
</evidence>
<evidence type="ECO:0000313" key="6">
    <source>
        <dbReference type="EMBL" id="KAK3086340.1"/>
    </source>
</evidence>
<dbReference type="EMBL" id="VSWD01000012">
    <property type="protein sequence ID" value="KAK3086340.1"/>
    <property type="molecule type" value="Genomic_DNA"/>
</dbReference>
<dbReference type="InterPro" id="IPR042235">
    <property type="entry name" value="ZP-C_dom"/>
</dbReference>
<dbReference type="AlphaFoldDB" id="A0AA89BXI8"/>
<keyword evidence="4" id="KW-0472">Membrane</keyword>
<organism evidence="6 7">
    <name type="scientific">Pinctada imbricata</name>
    <name type="common">Atlantic pearl-oyster</name>
    <name type="synonym">Pinctada martensii</name>
    <dbReference type="NCBI Taxonomy" id="66713"/>
    <lineage>
        <taxon>Eukaryota</taxon>
        <taxon>Metazoa</taxon>
        <taxon>Spiralia</taxon>
        <taxon>Lophotrochozoa</taxon>
        <taxon>Mollusca</taxon>
        <taxon>Bivalvia</taxon>
        <taxon>Autobranchia</taxon>
        <taxon>Pteriomorphia</taxon>
        <taxon>Pterioida</taxon>
        <taxon>Pterioidea</taxon>
        <taxon>Pteriidae</taxon>
        <taxon>Pinctada</taxon>
    </lineage>
</organism>
<comment type="caution">
    <text evidence="6">The sequence shown here is derived from an EMBL/GenBank/DDBJ whole genome shotgun (WGS) entry which is preliminary data.</text>
</comment>
<dbReference type="Proteomes" id="UP001186944">
    <property type="component" value="Unassembled WGS sequence"/>
</dbReference>
<dbReference type="PROSITE" id="PS51034">
    <property type="entry name" value="ZP_2"/>
    <property type="match status" value="1"/>
</dbReference>
<evidence type="ECO:0000256" key="1">
    <source>
        <dbReference type="ARBA" id="ARBA00022729"/>
    </source>
</evidence>
<evidence type="ECO:0000256" key="4">
    <source>
        <dbReference type="SAM" id="Phobius"/>
    </source>
</evidence>
<proteinExistence type="predicted"/>
<dbReference type="PRINTS" id="PR00023">
    <property type="entry name" value="ZPELLUCIDA"/>
</dbReference>
<reference evidence="6" key="1">
    <citation type="submission" date="2019-08" db="EMBL/GenBank/DDBJ databases">
        <title>The improved chromosome-level genome for the pearl oyster Pinctada fucata martensii using PacBio sequencing and Hi-C.</title>
        <authorList>
            <person name="Zheng Z."/>
        </authorList>
    </citation>
    <scope>NUCLEOTIDE SEQUENCE</scope>
    <source>
        <strain evidence="6">ZZ-2019</strain>
        <tissue evidence="6">Adductor muscle</tissue>
    </source>
</reference>
<dbReference type="PANTHER" id="PTHR14002:SF43">
    <property type="entry name" value="DELTA-LIKE PROTEIN"/>
    <property type="match status" value="1"/>
</dbReference>